<dbReference type="SUPFAM" id="SSF81296">
    <property type="entry name" value="E set domains"/>
    <property type="match status" value="1"/>
</dbReference>
<dbReference type="AlphaFoldDB" id="A0AAW0PCJ1"/>
<evidence type="ECO:0000259" key="2">
    <source>
        <dbReference type="Pfam" id="PF16179"/>
    </source>
</evidence>
<proteinExistence type="predicted"/>
<name>A0AAW0PCJ1_9GOBI</name>
<dbReference type="GO" id="GO:0000978">
    <property type="term" value="F:RNA polymerase II cis-regulatory region sequence-specific DNA binding"/>
    <property type="evidence" value="ECO:0007669"/>
    <property type="project" value="TreeGrafter"/>
</dbReference>
<dbReference type="GO" id="GO:0005667">
    <property type="term" value="C:transcription regulator complex"/>
    <property type="evidence" value="ECO:0007669"/>
    <property type="project" value="TreeGrafter"/>
</dbReference>
<dbReference type="Gene3D" id="2.60.40.10">
    <property type="entry name" value="Immunoglobulins"/>
    <property type="match status" value="1"/>
</dbReference>
<feature type="region of interest" description="Disordered" evidence="1">
    <location>
        <begin position="323"/>
        <end position="374"/>
    </location>
</feature>
<dbReference type="PRINTS" id="PR01789">
    <property type="entry name" value="NUCFACTORATC"/>
</dbReference>
<keyword evidence="4" id="KW-1185">Reference proteome</keyword>
<dbReference type="InterPro" id="IPR013783">
    <property type="entry name" value="Ig-like_fold"/>
</dbReference>
<feature type="domain" description="Rel homology dimerisation" evidence="2">
    <location>
        <begin position="1"/>
        <end position="82"/>
    </location>
</feature>
<gene>
    <name evidence="3" type="ORF">WMY93_013870</name>
</gene>
<dbReference type="GO" id="GO:0007399">
    <property type="term" value="P:nervous system development"/>
    <property type="evidence" value="ECO:0007669"/>
    <property type="project" value="UniProtKB-ARBA"/>
</dbReference>
<dbReference type="Proteomes" id="UP001460270">
    <property type="component" value="Unassembled WGS sequence"/>
</dbReference>
<comment type="caution">
    <text evidence="3">The sequence shown here is derived from an EMBL/GenBank/DDBJ whole genome shotgun (WGS) entry which is preliminary data.</text>
</comment>
<evidence type="ECO:0000313" key="4">
    <source>
        <dbReference type="Proteomes" id="UP001460270"/>
    </source>
</evidence>
<evidence type="ECO:0000313" key="3">
    <source>
        <dbReference type="EMBL" id="KAK7913659.1"/>
    </source>
</evidence>
<dbReference type="GO" id="GO:0000981">
    <property type="term" value="F:DNA-binding transcription factor activity, RNA polymerase II-specific"/>
    <property type="evidence" value="ECO:0007669"/>
    <property type="project" value="TreeGrafter"/>
</dbReference>
<dbReference type="InterPro" id="IPR008366">
    <property type="entry name" value="NFAT"/>
</dbReference>
<reference evidence="4" key="1">
    <citation type="submission" date="2024-04" db="EMBL/GenBank/DDBJ databases">
        <title>Salinicola lusitanus LLJ914,a marine bacterium isolated from the Okinawa Trough.</title>
        <authorList>
            <person name="Li J."/>
        </authorList>
    </citation>
    <scope>NUCLEOTIDE SEQUENCE [LARGE SCALE GENOMIC DNA]</scope>
</reference>
<evidence type="ECO:0000256" key="1">
    <source>
        <dbReference type="SAM" id="MobiDB-lite"/>
    </source>
</evidence>
<dbReference type="GO" id="GO:0033173">
    <property type="term" value="P:calcineurin-NFAT signaling cascade"/>
    <property type="evidence" value="ECO:0007669"/>
    <property type="project" value="TreeGrafter"/>
</dbReference>
<accession>A0AAW0PCJ1</accession>
<feature type="compositionally biased region" description="Low complexity" evidence="1">
    <location>
        <begin position="323"/>
        <end position="355"/>
    </location>
</feature>
<dbReference type="Pfam" id="PF16179">
    <property type="entry name" value="RHD_dimer"/>
    <property type="match status" value="1"/>
</dbReference>
<organism evidence="3 4">
    <name type="scientific">Mugilogobius chulae</name>
    <name type="common">yellowstripe goby</name>
    <dbReference type="NCBI Taxonomy" id="88201"/>
    <lineage>
        <taxon>Eukaryota</taxon>
        <taxon>Metazoa</taxon>
        <taxon>Chordata</taxon>
        <taxon>Craniata</taxon>
        <taxon>Vertebrata</taxon>
        <taxon>Euteleostomi</taxon>
        <taxon>Actinopterygii</taxon>
        <taxon>Neopterygii</taxon>
        <taxon>Teleostei</taxon>
        <taxon>Neoteleostei</taxon>
        <taxon>Acanthomorphata</taxon>
        <taxon>Gobiaria</taxon>
        <taxon>Gobiiformes</taxon>
        <taxon>Gobioidei</taxon>
        <taxon>Gobiidae</taxon>
        <taxon>Gobionellinae</taxon>
        <taxon>Mugilogobius</taxon>
    </lineage>
</organism>
<dbReference type="EMBL" id="JBBPFD010000009">
    <property type="protein sequence ID" value="KAK7913659.1"/>
    <property type="molecule type" value="Genomic_DNA"/>
</dbReference>
<feature type="region of interest" description="Disordered" evidence="1">
    <location>
        <begin position="246"/>
        <end position="267"/>
    </location>
</feature>
<dbReference type="PANTHER" id="PTHR12533:SF6">
    <property type="entry name" value="NUCLEAR FACTOR OF ACTIVATED T-CELLS, CYTOPLASMIC 3"/>
    <property type="match status" value="1"/>
</dbReference>
<sequence>MLITGSNFFPESKVIFLEKGPDGRPQWEVEAKIMSEKTQGSCILVEVPPYHSKTASSAVQVQFYVCNGKRKRSQSQRFTYLPVLVKQELREDLEHPVAVPLTMPLAHSATLVRTQLPSPEHGPHRTTFCPARLMVWLQALDRACSSHTPMSPTEFFFFPTPASPSGPQFAAAAHRLPHVVSAQFWSSPLPAPLRPSYGPMHSHAHAPGLAFNGQSSLTTQGYERLPFQQSTNTDLHSVSLGMGYSSSSCSSPSAPPPSSPLAGSPQSQSLLGLHILGGYHCGPNSTQASSPTAHPLLSQHSSHCSGQLRITLSFITSAALSSLPVPSSSSPTSGGSPLGTLQQPSGQLSPQSTSPVMASLSPPVGPLGQYPTDADTLNIKQEPVDREPAFRTIGLQDITLDDVNEIIGRDMSQRPAAAHNQS</sequence>
<dbReference type="InterPro" id="IPR032397">
    <property type="entry name" value="RHD_dimer"/>
</dbReference>
<protein>
    <recommendedName>
        <fullName evidence="2">Rel homology dimerisation domain-containing protein</fullName>
    </recommendedName>
</protein>
<dbReference type="InterPro" id="IPR014756">
    <property type="entry name" value="Ig_E-set"/>
</dbReference>
<dbReference type="PANTHER" id="PTHR12533">
    <property type="entry name" value="NFAT"/>
    <property type="match status" value="1"/>
</dbReference>